<comment type="caution">
    <text evidence="1">The sequence shown here is derived from an EMBL/GenBank/DDBJ whole genome shotgun (WGS) entry which is preliminary data.</text>
</comment>
<protein>
    <submittedName>
        <fullName evidence="1">Uncharacterized protein</fullName>
    </submittedName>
</protein>
<name>A0ACB7PIJ1_9PEZI</name>
<reference evidence="1 2" key="1">
    <citation type="journal article" date="2021" name="Nat. Commun.">
        <title>Genetic determinants of endophytism in the Arabidopsis root mycobiome.</title>
        <authorList>
            <person name="Mesny F."/>
            <person name="Miyauchi S."/>
            <person name="Thiergart T."/>
            <person name="Pickel B."/>
            <person name="Atanasova L."/>
            <person name="Karlsson M."/>
            <person name="Huettel B."/>
            <person name="Barry K.W."/>
            <person name="Haridas S."/>
            <person name="Chen C."/>
            <person name="Bauer D."/>
            <person name="Andreopoulos W."/>
            <person name="Pangilinan J."/>
            <person name="LaButti K."/>
            <person name="Riley R."/>
            <person name="Lipzen A."/>
            <person name="Clum A."/>
            <person name="Drula E."/>
            <person name="Henrissat B."/>
            <person name="Kohler A."/>
            <person name="Grigoriev I.V."/>
            <person name="Martin F.M."/>
            <person name="Hacquard S."/>
        </authorList>
    </citation>
    <scope>NUCLEOTIDE SEQUENCE [LARGE SCALE GENOMIC DNA]</scope>
    <source>
        <strain evidence="1 2">MPI-SDFR-AT-0079</strain>
    </source>
</reference>
<gene>
    <name evidence="1" type="ORF">F5144DRAFT_544946</name>
</gene>
<evidence type="ECO:0000313" key="1">
    <source>
        <dbReference type="EMBL" id="KAH6640814.1"/>
    </source>
</evidence>
<dbReference type="EMBL" id="JAGIZQ010000002">
    <property type="protein sequence ID" value="KAH6640814.1"/>
    <property type="molecule type" value="Genomic_DNA"/>
</dbReference>
<evidence type="ECO:0000313" key="2">
    <source>
        <dbReference type="Proteomes" id="UP000724584"/>
    </source>
</evidence>
<keyword evidence="2" id="KW-1185">Reference proteome</keyword>
<sequence>MEAVPHQAGAGTRLSATGRSLAKSKTSFRSGVLAASCTCALGRHVPLVVTGGRKIRRGDWLTRLARLALHAPSVDGKRQEFASKASEFEISDFLIFSLNQRGEEANGGVFLLGPSLRNSKRRVEKARTRPRRCIAMRKVTVLPRAVTAQA</sequence>
<accession>A0ACB7PIJ1</accession>
<dbReference type="Proteomes" id="UP000724584">
    <property type="component" value="Unassembled WGS sequence"/>
</dbReference>
<proteinExistence type="predicted"/>
<organism evidence="1 2">
    <name type="scientific">Chaetomium tenue</name>
    <dbReference type="NCBI Taxonomy" id="1854479"/>
    <lineage>
        <taxon>Eukaryota</taxon>
        <taxon>Fungi</taxon>
        <taxon>Dikarya</taxon>
        <taxon>Ascomycota</taxon>
        <taxon>Pezizomycotina</taxon>
        <taxon>Sordariomycetes</taxon>
        <taxon>Sordariomycetidae</taxon>
        <taxon>Sordariales</taxon>
        <taxon>Chaetomiaceae</taxon>
        <taxon>Chaetomium</taxon>
    </lineage>
</organism>